<evidence type="ECO:0000313" key="3">
    <source>
        <dbReference type="WBParaSite" id="jg7209"/>
    </source>
</evidence>
<evidence type="ECO:0000259" key="1">
    <source>
        <dbReference type="Pfam" id="PF05699"/>
    </source>
</evidence>
<name>A0A915ELL5_9BILA</name>
<organism evidence="2 3">
    <name type="scientific">Ditylenchus dipsaci</name>
    <dbReference type="NCBI Taxonomy" id="166011"/>
    <lineage>
        <taxon>Eukaryota</taxon>
        <taxon>Metazoa</taxon>
        <taxon>Ecdysozoa</taxon>
        <taxon>Nematoda</taxon>
        <taxon>Chromadorea</taxon>
        <taxon>Rhabditida</taxon>
        <taxon>Tylenchina</taxon>
        <taxon>Tylenchomorpha</taxon>
        <taxon>Sphaerularioidea</taxon>
        <taxon>Anguinidae</taxon>
        <taxon>Anguininae</taxon>
        <taxon>Ditylenchus</taxon>
    </lineage>
</organism>
<protein>
    <submittedName>
        <fullName evidence="3">HAT C-terminal dimerisation domain-containing protein</fullName>
    </submittedName>
</protein>
<dbReference type="Proteomes" id="UP000887574">
    <property type="component" value="Unplaced"/>
</dbReference>
<reference evidence="3" key="1">
    <citation type="submission" date="2022-11" db="UniProtKB">
        <authorList>
            <consortium name="WormBaseParasite"/>
        </authorList>
    </citation>
    <scope>IDENTIFICATION</scope>
</reference>
<dbReference type="InterPro" id="IPR012337">
    <property type="entry name" value="RNaseH-like_sf"/>
</dbReference>
<accession>A0A915ELL5</accession>
<evidence type="ECO:0000313" key="2">
    <source>
        <dbReference type="Proteomes" id="UP000887574"/>
    </source>
</evidence>
<dbReference type="InterPro" id="IPR008906">
    <property type="entry name" value="HATC_C_dom"/>
</dbReference>
<sequence>MCSCKSFDVIGNSDEVLIGDAIGFWNANSQVYPTLEKVAHDILAIPASSAAVERLFSIMAMHSSGRKTSTGQQLLNKDYVGIQSALINI</sequence>
<proteinExistence type="predicted"/>
<dbReference type="GO" id="GO:0046983">
    <property type="term" value="F:protein dimerization activity"/>
    <property type="evidence" value="ECO:0007669"/>
    <property type="project" value="InterPro"/>
</dbReference>
<keyword evidence="2" id="KW-1185">Reference proteome</keyword>
<dbReference type="Pfam" id="PF05699">
    <property type="entry name" value="Dimer_Tnp_hAT"/>
    <property type="match status" value="1"/>
</dbReference>
<dbReference type="AlphaFoldDB" id="A0A915ELL5"/>
<feature type="domain" description="HAT C-terminal dimerisation" evidence="1">
    <location>
        <begin position="20"/>
        <end position="69"/>
    </location>
</feature>
<dbReference type="WBParaSite" id="jg7209">
    <property type="protein sequence ID" value="jg7209"/>
    <property type="gene ID" value="jg7209"/>
</dbReference>
<dbReference type="SUPFAM" id="SSF53098">
    <property type="entry name" value="Ribonuclease H-like"/>
    <property type="match status" value="1"/>
</dbReference>